<evidence type="ECO:0000256" key="3">
    <source>
        <dbReference type="PIRSR" id="PIRSR601461-2"/>
    </source>
</evidence>
<keyword evidence="2 3" id="KW-1015">Disulfide bond</keyword>
<feature type="disulfide bond" evidence="3">
    <location>
        <begin position="358"/>
        <end position="393"/>
    </location>
</feature>
<accession>A0A2V1B0P1</accession>
<dbReference type="AlphaFoldDB" id="A0A2V1B0P1"/>
<protein>
    <recommendedName>
        <fullName evidence="6">Peptidase A1 domain-containing protein</fullName>
    </recommendedName>
</protein>
<dbReference type="GO" id="GO:0004190">
    <property type="term" value="F:aspartic-type endopeptidase activity"/>
    <property type="evidence" value="ECO:0007669"/>
    <property type="project" value="InterPro"/>
</dbReference>
<reference evidence="7 8" key="1">
    <citation type="submission" date="2017-12" db="EMBL/GenBank/DDBJ databases">
        <title>Genome Sequence of a Multidrug-Resistant Candida haemulonii Isolate from a Patient with Chronic Leg Ulcers in Israel.</title>
        <authorList>
            <person name="Chow N.A."/>
            <person name="Gade L."/>
            <person name="Batra D."/>
            <person name="Rowe L.A."/>
            <person name="Ben-Ami R."/>
            <person name="Loparev V.N."/>
            <person name="Litvintseva A.P."/>
        </authorList>
    </citation>
    <scope>NUCLEOTIDE SEQUENCE [LARGE SCALE GENOMIC DNA]</scope>
    <source>
        <strain evidence="7 8">B11899</strain>
    </source>
</reference>
<dbReference type="InterPro" id="IPR001461">
    <property type="entry name" value="Aspartic_peptidase_A1"/>
</dbReference>
<proteinExistence type="inferred from homology"/>
<evidence type="ECO:0000313" key="8">
    <source>
        <dbReference type="Proteomes" id="UP000244309"/>
    </source>
</evidence>
<evidence type="ECO:0000259" key="6">
    <source>
        <dbReference type="PROSITE" id="PS51767"/>
    </source>
</evidence>
<dbReference type="OrthoDB" id="771136at2759"/>
<feature type="domain" description="Peptidase A1" evidence="6">
    <location>
        <begin position="48"/>
        <end position="428"/>
    </location>
</feature>
<comment type="similarity">
    <text evidence="1">Belongs to the peptidase A1 family.</text>
</comment>
<feature type="signal peptide" evidence="5">
    <location>
        <begin position="1"/>
        <end position="19"/>
    </location>
</feature>
<dbReference type="Pfam" id="PF00026">
    <property type="entry name" value="Asp"/>
    <property type="match status" value="1"/>
</dbReference>
<feature type="compositionally biased region" description="Low complexity" evidence="4">
    <location>
        <begin position="529"/>
        <end position="541"/>
    </location>
</feature>
<dbReference type="STRING" id="45357.A0A2V1B0P1"/>
<dbReference type="VEuPathDB" id="FungiDB:CXQ85_005275"/>
<dbReference type="EMBL" id="PKFO01000008">
    <property type="protein sequence ID" value="PVH22701.1"/>
    <property type="molecule type" value="Genomic_DNA"/>
</dbReference>
<dbReference type="PRINTS" id="PR00792">
    <property type="entry name" value="PEPSIN"/>
</dbReference>
<dbReference type="Proteomes" id="UP000244309">
    <property type="component" value="Unassembled WGS sequence"/>
</dbReference>
<feature type="region of interest" description="Disordered" evidence="4">
    <location>
        <begin position="167"/>
        <end position="187"/>
    </location>
</feature>
<dbReference type="GeneID" id="37010605"/>
<dbReference type="GO" id="GO:0006508">
    <property type="term" value="P:proteolysis"/>
    <property type="evidence" value="ECO:0007669"/>
    <property type="project" value="InterPro"/>
</dbReference>
<sequence>MRIFLWPAIVLAALQLDLSLNNGNTGHDRVIDIVKRDEPAMRIDNGPVYLTTNISVNGTDFGVIVDTRFRDTWVPSGNCQAQDDSYEERALYSMQKEYYKTLTRPSTTLDNYDSFIPQGFATPTSYYTTMTTNGQYVDDSTTITYTAREMLRSTSGDDISICTKHGAYPDSGEEQDSFIRESNDRGKESGSFMSADLTVAGHEIENHTIGLIFSSSSEYGTLGLGLGRELTSESNVQNSILQGFKEDGVIQKMAYSLSLGDSQSSILFGAVDHSKYTGELQRVQMLNRWKKYNISNVPLRFEVALNSLSGTDLSVDERIIVELGNSQYVSYLPEPYFSKMGKFLDGKLNIFNYWDVSCDHLKSDEAFTFSFSGKKIKAPVKDFVISSKSGDVCFLAVQEESVTPSLGYSFLKSAYTVYHLEELEISLAQVETGTTSKEIEEIEDEIPKAVRASGYNNTSLDYHMSRYDEGFVSTVADNSRTVSVTTTEDESSGSHRQTTQSSGIGSSSSGGSLGEISSSTKDLSPSQPNKNNTPKDNNLNKHAGRGAVPFMCTIV</sequence>
<feature type="region of interest" description="Disordered" evidence="4">
    <location>
        <begin position="482"/>
        <end position="544"/>
    </location>
</feature>
<dbReference type="InterPro" id="IPR021109">
    <property type="entry name" value="Peptidase_aspartic_dom_sf"/>
</dbReference>
<gene>
    <name evidence="7" type="ORF">CXQ85_005275</name>
</gene>
<organism evidence="7 8">
    <name type="scientific">Candidozyma haemuli</name>
    <dbReference type="NCBI Taxonomy" id="45357"/>
    <lineage>
        <taxon>Eukaryota</taxon>
        <taxon>Fungi</taxon>
        <taxon>Dikarya</taxon>
        <taxon>Ascomycota</taxon>
        <taxon>Saccharomycotina</taxon>
        <taxon>Pichiomycetes</taxon>
        <taxon>Metschnikowiaceae</taxon>
        <taxon>Candidozyma</taxon>
    </lineage>
</organism>
<dbReference type="PANTHER" id="PTHR47966:SF65">
    <property type="entry name" value="ASPARTIC-TYPE ENDOPEPTIDASE"/>
    <property type="match status" value="1"/>
</dbReference>
<feature type="compositionally biased region" description="Low complexity" evidence="4">
    <location>
        <begin position="501"/>
        <end position="519"/>
    </location>
</feature>
<evidence type="ECO:0000256" key="1">
    <source>
        <dbReference type="ARBA" id="ARBA00007447"/>
    </source>
</evidence>
<dbReference type="PROSITE" id="PS51767">
    <property type="entry name" value="PEPTIDASE_A1"/>
    <property type="match status" value="1"/>
</dbReference>
<keyword evidence="5" id="KW-0732">Signal</keyword>
<keyword evidence="8" id="KW-1185">Reference proteome</keyword>
<evidence type="ECO:0000256" key="5">
    <source>
        <dbReference type="SAM" id="SignalP"/>
    </source>
</evidence>
<comment type="caution">
    <text evidence="7">The sequence shown here is derived from an EMBL/GenBank/DDBJ whole genome shotgun (WGS) entry which is preliminary data.</text>
</comment>
<name>A0A2V1B0P1_9ASCO</name>
<dbReference type="Gene3D" id="2.40.70.10">
    <property type="entry name" value="Acid Proteases"/>
    <property type="match status" value="3"/>
</dbReference>
<dbReference type="RefSeq" id="XP_025343641.1">
    <property type="nucleotide sequence ID" value="XM_025488874.1"/>
</dbReference>
<dbReference type="InterPro" id="IPR033121">
    <property type="entry name" value="PEPTIDASE_A1"/>
</dbReference>
<dbReference type="PANTHER" id="PTHR47966">
    <property type="entry name" value="BETA-SITE APP-CLEAVING ENZYME, ISOFORM A-RELATED"/>
    <property type="match status" value="1"/>
</dbReference>
<feature type="compositionally biased region" description="Basic and acidic residues" evidence="4">
    <location>
        <begin position="177"/>
        <end position="187"/>
    </location>
</feature>
<feature type="chain" id="PRO_5016112969" description="Peptidase A1 domain-containing protein" evidence="5">
    <location>
        <begin position="20"/>
        <end position="555"/>
    </location>
</feature>
<evidence type="ECO:0000313" key="7">
    <source>
        <dbReference type="EMBL" id="PVH22701.1"/>
    </source>
</evidence>
<dbReference type="SUPFAM" id="SSF50630">
    <property type="entry name" value="Acid proteases"/>
    <property type="match status" value="1"/>
</dbReference>
<evidence type="ECO:0000256" key="2">
    <source>
        <dbReference type="ARBA" id="ARBA00023157"/>
    </source>
</evidence>
<evidence type="ECO:0000256" key="4">
    <source>
        <dbReference type="SAM" id="MobiDB-lite"/>
    </source>
</evidence>